<feature type="region of interest" description="Disordered" evidence="1">
    <location>
        <begin position="1"/>
        <end position="66"/>
    </location>
</feature>
<dbReference type="AlphaFoldDB" id="A0AA40KE81"/>
<feature type="compositionally biased region" description="Basic residues" evidence="1">
    <location>
        <begin position="54"/>
        <end position="66"/>
    </location>
</feature>
<keyword evidence="3" id="KW-1185">Reference proteome</keyword>
<accession>A0AA40KE81</accession>
<protein>
    <submittedName>
        <fullName evidence="2">Uncharacterized protein</fullName>
    </submittedName>
</protein>
<evidence type="ECO:0000313" key="3">
    <source>
        <dbReference type="Proteomes" id="UP001177670"/>
    </source>
</evidence>
<evidence type="ECO:0000256" key="1">
    <source>
        <dbReference type="SAM" id="MobiDB-lite"/>
    </source>
</evidence>
<gene>
    <name evidence="2" type="ORF">K0M31_017996</name>
</gene>
<comment type="caution">
    <text evidence="2">The sequence shown here is derived from an EMBL/GenBank/DDBJ whole genome shotgun (WGS) entry which is preliminary data.</text>
</comment>
<dbReference type="EMBL" id="JAHYIQ010000061">
    <property type="protein sequence ID" value="KAK1116832.1"/>
    <property type="molecule type" value="Genomic_DNA"/>
</dbReference>
<feature type="non-terminal residue" evidence="2">
    <location>
        <position position="1"/>
    </location>
</feature>
<sequence length="176" mass="19205">MLFATRATGTEAERKKEKKTVIGKHRLEEVEEEEEGGGGEESESEEEAKEEKEKKKKKKSGRKKNAHNANAVALRLVLCQSVREVSLSAGGIVAGHRLLCVTRVPFPAAYFFPIGCVERGDTDSSSSSTSGVNSHDGEEVVADRIDSRRTQARWLGRIRVCPPVDIVGRGGESRVA</sequence>
<evidence type="ECO:0000313" key="2">
    <source>
        <dbReference type="EMBL" id="KAK1116832.1"/>
    </source>
</evidence>
<feature type="compositionally biased region" description="Acidic residues" evidence="1">
    <location>
        <begin position="29"/>
        <end position="48"/>
    </location>
</feature>
<dbReference type="Proteomes" id="UP001177670">
    <property type="component" value="Unassembled WGS sequence"/>
</dbReference>
<proteinExistence type="predicted"/>
<organism evidence="2 3">
    <name type="scientific">Melipona bicolor</name>
    <dbReference type="NCBI Taxonomy" id="60889"/>
    <lineage>
        <taxon>Eukaryota</taxon>
        <taxon>Metazoa</taxon>
        <taxon>Ecdysozoa</taxon>
        <taxon>Arthropoda</taxon>
        <taxon>Hexapoda</taxon>
        <taxon>Insecta</taxon>
        <taxon>Pterygota</taxon>
        <taxon>Neoptera</taxon>
        <taxon>Endopterygota</taxon>
        <taxon>Hymenoptera</taxon>
        <taxon>Apocrita</taxon>
        <taxon>Aculeata</taxon>
        <taxon>Apoidea</taxon>
        <taxon>Anthophila</taxon>
        <taxon>Apidae</taxon>
        <taxon>Melipona</taxon>
    </lineage>
</organism>
<reference evidence="2" key="1">
    <citation type="submission" date="2021-10" db="EMBL/GenBank/DDBJ databases">
        <title>Melipona bicolor Genome sequencing and assembly.</title>
        <authorList>
            <person name="Araujo N.S."/>
            <person name="Arias M.C."/>
        </authorList>
    </citation>
    <scope>NUCLEOTIDE SEQUENCE</scope>
    <source>
        <strain evidence="2">USP_2M_L1-L4_2017</strain>
        <tissue evidence="2">Whole body</tissue>
    </source>
</reference>
<name>A0AA40KE81_9HYME</name>